<dbReference type="EMBL" id="BMJC01000002">
    <property type="protein sequence ID" value="GGB00744.1"/>
    <property type="molecule type" value="Genomic_DNA"/>
</dbReference>
<feature type="domain" description="PKD" evidence="2">
    <location>
        <begin position="148"/>
        <end position="189"/>
    </location>
</feature>
<reference evidence="3" key="1">
    <citation type="journal article" date="2014" name="Int. J. Syst. Evol. Microbiol.">
        <title>Complete genome sequence of Corynebacterium casei LMG S-19264T (=DSM 44701T), isolated from a smear-ripened cheese.</title>
        <authorList>
            <consortium name="US DOE Joint Genome Institute (JGI-PGF)"/>
            <person name="Walter F."/>
            <person name="Albersmeier A."/>
            <person name="Kalinowski J."/>
            <person name="Ruckert C."/>
        </authorList>
    </citation>
    <scope>NUCLEOTIDE SEQUENCE</scope>
    <source>
        <strain evidence="3">CGMCC 1.15448</strain>
    </source>
</reference>
<reference evidence="3" key="2">
    <citation type="submission" date="2020-09" db="EMBL/GenBank/DDBJ databases">
        <authorList>
            <person name="Sun Q."/>
            <person name="Zhou Y."/>
        </authorList>
    </citation>
    <scope>NUCLEOTIDE SEQUENCE</scope>
    <source>
        <strain evidence="3">CGMCC 1.15448</strain>
    </source>
</reference>
<sequence length="340" mass="38062">MNNNRYIVNRRVDDRAIITMIIVAVVSLLVMAWRFTNHTVCENFRVTARSEHYYTGEVVRFESNIGHFHTLHWDFGDNQGNDSKISSAVHSYDAPGNYTITLTADGECTEYDRITIQSAPPVENPETPTFTYPQSAEVGKPVAFTDTTAGATQWEWRFGETATVDATERSPKYTYTTPGLKTVTLVINNDERQMGIAKIYVNPPATPKRKDHGDRPVIIVQNRPAPGPAAADSTKKVEPPVVKAPDVTNEQFETQLRAVANKQKTADSFAPYFGGNLNVEANLNGQMMPFTELCNKFSALKSEKKIKKLTVQLVKNDKTNCIIALFVNLKEKEGFFSKIF</sequence>
<dbReference type="InterPro" id="IPR022409">
    <property type="entry name" value="PKD/Chitinase_dom"/>
</dbReference>
<protein>
    <recommendedName>
        <fullName evidence="2">PKD domain-containing protein</fullName>
    </recommendedName>
</protein>
<organism evidence="3 4">
    <name type="scientific">Puia dinghuensis</name>
    <dbReference type="NCBI Taxonomy" id="1792502"/>
    <lineage>
        <taxon>Bacteria</taxon>
        <taxon>Pseudomonadati</taxon>
        <taxon>Bacteroidota</taxon>
        <taxon>Chitinophagia</taxon>
        <taxon>Chitinophagales</taxon>
        <taxon>Chitinophagaceae</taxon>
        <taxon>Puia</taxon>
    </lineage>
</organism>
<name>A0A8J2UD48_9BACT</name>
<dbReference type="Pfam" id="PF18911">
    <property type="entry name" value="PKD_4"/>
    <property type="match status" value="2"/>
</dbReference>
<keyword evidence="1" id="KW-0812">Transmembrane</keyword>
<proteinExistence type="predicted"/>
<accession>A0A8J2UD48</accession>
<dbReference type="CDD" id="cd00146">
    <property type="entry name" value="PKD"/>
    <property type="match status" value="2"/>
</dbReference>
<dbReference type="SMART" id="SM00089">
    <property type="entry name" value="PKD"/>
    <property type="match status" value="2"/>
</dbReference>
<evidence type="ECO:0000256" key="1">
    <source>
        <dbReference type="SAM" id="Phobius"/>
    </source>
</evidence>
<dbReference type="InterPro" id="IPR013783">
    <property type="entry name" value="Ig-like_fold"/>
</dbReference>
<evidence type="ECO:0000259" key="2">
    <source>
        <dbReference type="PROSITE" id="PS50093"/>
    </source>
</evidence>
<keyword evidence="1" id="KW-0472">Membrane</keyword>
<gene>
    <name evidence="3" type="ORF">GCM10011511_25030</name>
</gene>
<dbReference type="SUPFAM" id="SSF49299">
    <property type="entry name" value="PKD domain"/>
    <property type="match status" value="2"/>
</dbReference>
<dbReference type="AlphaFoldDB" id="A0A8J2UD48"/>
<keyword evidence="1" id="KW-1133">Transmembrane helix</keyword>
<dbReference type="InterPro" id="IPR035986">
    <property type="entry name" value="PKD_dom_sf"/>
</dbReference>
<evidence type="ECO:0000313" key="3">
    <source>
        <dbReference type="EMBL" id="GGB00744.1"/>
    </source>
</evidence>
<feature type="domain" description="PKD" evidence="2">
    <location>
        <begin position="73"/>
        <end position="104"/>
    </location>
</feature>
<dbReference type="RefSeq" id="WP_188932018.1">
    <property type="nucleotide sequence ID" value="NZ_BMJC01000002.1"/>
</dbReference>
<dbReference type="Proteomes" id="UP000607559">
    <property type="component" value="Unassembled WGS sequence"/>
</dbReference>
<dbReference type="PROSITE" id="PS50093">
    <property type="entry name" value="PKD"/>
    <property type="match status" value="2"/>
</dbReference>
<keyword evidence="4" id="KW-1185">Reference proteome</keyword>
<evidence type="ECO:0000313" key="4">
    <source>
        <dbReference type="Proteomes" id="UP000607559"/>
    </source>
</evidence>
<dbReference type="Gene3D" id="2.60.40.10">
    <property type="entry name" value="Immunoglobulins"/>
    <property type="match status" value="2"/>
</dbReference>
<feature type="transmembrane region" description="Helical" evidence="1">
    <location>
        <begin position="16"/>
        <end position="35"/>
    </location>
</feature>
<comment type="caution">
    <text evidence="3">The sequence shown here is derived from an EMBL/GenBank/DDBJ whole genome shotgun (WGS) entry which is preliminary data.</text>
</comment>
<dbReference type="InterPro" id="IPR000601">
    <property type="entry name" value="PKD_dom"/>
</dbReference>